<feature type="compositionally biased region" description="Low complexity" evidence="2">
    <location>
        <begin position="76"/>
        <end position="96"/>
    </location>
</feature>
<accession>A0A443N5P7</accession>
<proteinExistence type="inferred from homology"/>
<dbReference type="EMBL" id="QPKB01000001">
    <property type="protein sequence ID" value="RWR73823.1"/>
    <property type="molecule type" value="Genomic_DNA"/>
</dbReference>
<evidence type="ECO:0000256" key="2">
    <source>
        <dbReference type="SAM" id="MobiDB-lite"/>
    </source>
</evidence>
<organism evidence="3 4">
    <name type="scientific">Cinnamomum micranthum f. kanehirae</name>
    <dbReference type="NCBI Taxonomy" id="337451"/>
    <lineage>
        <taxon>Eukaryota</taxon>
        <taxon>Viridiplantae</taxon>
        <taxon>Streptophyta</taxon>
        <taxon>Embryophyta</taxon>
        <taxon>Tracheophyta</taxon>
        <taxon>Spermatophyta</taxon>
        <taxon>Magnoliopsida</taxon>
        <taxon>Magnoliidae</taxon>
        <taxon>Laurales</taxon>
        <taxon>Lauraceae</taxon>
        <taxon>Cinnamomum</taxon>
    </lineage>
</organism>
<comment type="caution">
    <text evidence="3">The sequence shown here is derived from an EMBL/GenBank/DDBJ whole genome shotgun (WGS) entry which is preliminary data.</text>
</comment>
<dbReference type="STRING" id="337451.A0A443N5P7"/>
<dbReference type="PANTHER" id="PTHR33493:SF2">
    <property type="entry name" value="LATE EMBRYOGENESIS ABUNDANT PROTEIN 46"/>
    <property type="match status" value="1"/>
</dbReference>
<comment type="similarity">
    <text evidence="1">Belongs to the LEA type 1 family.</text>
</comment>
<reference evidence="3 4" key="1">
    <citation type="journal article" date="2019" name="Nat. Plants">
        <title>Stout camphor tree genome fills gaps in understanding of flowering plant genome evolution.</title>
        <authorList>
            <person name="Chaw S.M."/>
            <person name="Liu Y.C."/>
            <person name="Wu Y.W."/>
            <person name="Wang H.Y."/>
            <person name="Lin C.I."/>
            <person name="Wu C.S."/>
            <person name="Ke H.M."/>
            <person name="Chang L.Y."/>
            <person name="Hsu C.Y."/>
            <person name="Yang H.T."/>
            <person name="Sudianto E."/>
            <person name="Hsu M.H."/>
            <person name="Wu K.P."/>
            <person name="Wang L.N."/>
            <person name="Leebens-Mack J.H."/>
            <person name="Tsai I.J."/>
        </authorList>
    </citation>
    <scope>NUCLEOTIDE SEQUENCE [LARGE SCALE GENOMIC DNA]</scope>
    <source>
        <strain evidence="4">cv. Chaw 1501</strain>
        <tissue evidence="3">Young leaves</tissue>
    </source>
</reference>
<evidence type="ECO:0000313" key="4">
    <source>
        <dbReference type="Proteomes" id="UP000283530"/>
    </source>
</evidence>
<dbReference type="AlphaFoldDB" id="A0A443N5P7"/>
<feature type="compositionally biased region" description="Basic and acidic residues" evidence="2">
    <location>
        <begin position="18"/>
        <end position="73"/>
    </location>
</feature>
<feature type="region of interest" description="Disordered" evidence="2">
    <location>
        <begin position="1"/>
        <end position="129"/>
    </location>
</feature>
<dbReference type="Pfam" id="PF03760">
    <property type="entry name" value="LEA_1"/>
    <property type="match status" value="1"/>
</dbReference>
<protein>
    <submittedName>
        <fullName evidence="3">Seed maturation-like protein</fullName>
    </submittedName>
</protein>
<evidence type="ECO:0000313" key="3">
    <source>
        <dbReference type="EMBL" id="RWR73823.1"/>
    </source>
</evidence>
<dbReference type="GO" id="GO:0009793">
    <property type="term" value="P:embryo development ending in seed dormancy"/>
    <property type="evidence" value="ECO:0007669"/>
    <property type="project" value="InterPro"/>
</dbReference>
<sequence length="129" mass="13693">MQSAKEKLENLSASAKAGMEKTKATVQEKAEKLTTRDPLEKQMAEQKKERRIAEAELRKQEAREQNYAEKEAARSGGHTTGVTTGHTTGVTTGHGVDPLSSEHVVSGTAGTRPVGTGAGTGRTTTAYNP</sequence>
<dbReference type="PANTHER" id="PTHR33493">
    <property type="entry name" value="LATE EMBRYOGENESIS ABUNDANT PROTEIN 6-RELATED"/>
    <property type="match status" value="1"/>
</dbReference>
<dbReference type="InterPro" id="IPR005513">
    <property type="entry name" value="LEA_1"/>
</dbReference>
<feature type="compositionally biased region" description="Low complexity" evidence="2">
    <location>
        <begin position="107"/>
        <end position="129"/>
    </location>
</feature>
<dbReference type="Proteomes" id="UP000283530">
    <property type="component" value="Unassembled WGS sequence"/>
</dbReference>
<name>A0A443N5P7_9MAGN</name>
<evidence type="ECO:0000256" key="1">
    <source>
        <dbReference type="ARBA" id="ARBA00010975"/>
    </source>
</evidence>
<dbReference type="OrthoDB" id="758082at2759"/>
<gene>
    <name evidence="3" type="ORF">CKAN_00212900</name>
</gene>
<keyword evidence="4" id="KW-1185">Reference proteome</keyword>